<feature type="domain" description="IPT/TIG" evidence="1">
    <location>
        <begin position="65"/>
        <end position="128"/>
    </location>
</feature>
<keyword evidence="3" id="KW-1185">Reference proteome</keyword>
<feature type="domain" description="IPT/TIG" evidence="1">
    <location>
        <begin position="153"/>
        <end position="218"/>
    </location>
</feature>
<dbReference type="Gene3D" id="2.120.10.30">
    <property type="entry name" value="TolB, C-terminal domain"/>
    <property type="match status" value="1"/>
</dbReference>
<accession>A0A7L5DY87</accession>
<dbReference type="Proteomes" id="UP000503278">
    <property type="component" value="Chromosome"/>
</dbReference>
<organism evidence="2 3">
    <name type="scientific">Mucilaginibacter robiniae</name>
    <dbReference type="NCBI Taxonomy" id="2728022"/>
    <lineage>
        <taxon>Bacteria</taxon>
        <taxon>Pseudomonadati</taxon>
        <taxon>Bacteroidota</taxon>
        <taxon>Sphingobacteriia</taxon>
        <taxon>Sphingobacteriales</taxon>
        <taxon>Sphingobacteriaceae</taxon>
        <taxon>Mucilaginibacter</taxon>
    </lineage>
</organism>
<dbReference type="KEGG" id="mrob:HH214_03440"/>
<dbReference type="Gene3D" id="2.130.10.10">
    <property type="entry name" value="YVTN repeat-like/Quinoprotein amine dehydrogenase"/>
    <property type="match status" value="1"/>
</dbReference>
<evidence type="ECO:0000259" key="1">
    <source>
        <dbReference type="Pfam" id="PF01833"/>
    </source>
</evidence>
<dbReference type="InterPro" id="IPR014756">
    <property type="entry name" value="Ig_E-set"/>
</dbReference>
<dbReference type="EMBL" id="CP051682">
    <property type="protein sequence ID" value="QJD94999.1"/>
    <property type="molecule type" value="Genomic_DNA"/>
</dbReference>
<dbReference type="SUPFAM" id="SSF81296">
    <property type="entry name" value="E set domains"/>
    <property type="match status" value="2"/>
</dbReference>
<proteinExistence type="predicted"/>
<dbReference type="InterPro" id="IPR015943">
    <property type="entry name" value="WD40/YVTN_repeat-like_dom_sf"/>
</dbReference>
<name>A0A7L5DY87_9SPHI</name>
<dbReference type="Pfam" id="PF01833">
    <property type="entry name" value="TIG"/>
    <property type="match status" value="2"/>
</dbReference>
<evidence type="ECO:0000313" key="3">
    <source>
        <dbReference type="Proteomes" id="UP000503278"/>
    </source>
</evidence>
<dbReference type="InterPro" id="IPR002909">
    <property type="entry name" value="IPT_dom"/>
</dbReference>
<gene>
    <name evidence="2" type="ORF">HH214_03440</name>
</gene>
<dbReference type="SUPFAM" id="SSF63829">
    <property type="entry name" value="Calcium-dependent phosphotriesterase"/>
    <property type="match status" value="1"/>
</dbReference>
<evidence type="ECO:0000313" key="2">
    <source>
        <dbReference type="EMBL" id="QJD94999.1"/>
    </source>
</evidence>
<dbReference type="Gene3D" id="2.60.40.10">
    <property type="entry name" value="Immunoglobulins"/>
    <property type="match status" value="2"/>
</dbReference>
<reference evidence="2 3" key="1">
    <citation type="submission" date="2020-04" db="EMBL/GenBank/DDBJ databases">
        <title>Genome sequencing of novel species.</title>
        <authorList>
            <person name="Heo J."/>
            <person name="Kim S.-J."/>
            <person name="Kim J.-S."/>
            <person name="Hong S.-B."/>
            <person name="Kwon S.-W."/>
        </authorList>
    </citation>
    <scope>NUCLEOTIDE SEQUENCE [LARGE SCALE GENOMIC DNA]</scope>
    <source>
        <strain evidence="2 3">F39-2</strain>
    </source>
</reference>
<sequence length="526" mass="56564">MPNLALNKKITLALIYLTIVLILGCKKNDRQSDEQPKAIPVISNFEYNNGKYFHSGSLIADTVGKPNTFIFVNGHNFSQNFKDSKVLFNDVVAQALAGDSTYIMIAVPDQANWGPNTITIVTNDQKVVYSKKLVVVPPDPTIISLMTEGGMRNAKIGIHGSDFSPTLTKTTVTINGIPAALDSVSLTDIYLTIPPNASTGKLVVTTHGKTLTYKNDFTIIPQTFAVIGKIPSMENLVVDASDNIFGTQYNKLTKIAPNGTYSAIASIGTDPVSVYNRSNTWFTGCVMDAGGNFYLSSPFDAEGRYIISQYSNKIYKVTPEGTVSVFAGDTKGFADGQGINALFQRPMGLEIDITTGTLYVNDAGTALRKITPSGLVSTLTGVKIGPDQSYYIADEMASNPITGDVYYINSRSGVITKITPSGVITSFDMPVLPGASSKALNPNSYIMSVITAADASGAIYISVGYGVYSTIYKIKDGVISNSYLNPSRQYITGMTIDKNGYMILSTQITGGSVYYLDSDAVYKVKL</sequence>
<dbReference type="AlphaFoldDB" id="A0A7L5DY87"/>
<protein>
    <recommendedName>
        <fullName evidence="1">IPT/TIG domain-containing protein</fullName>
    </recommendedName>
</protein>
<dbReference type="InterPro" id="IPR013783">
    <property type="entry name" value="Ig-like_fold"/>
</dbReference>
<dbReference type="InterPro" id="IPR011042">
    <property type="entry name" value="6-blade_b-propeller_TolB-like"/>
</dbReference>
<dbReference type="RefSeq" id="WP_169606016.1">
    <property type="nucleotide sequence ID" value="NZ_CP051682.1"/>
</dbReference>